<dbReference type="EMBL" id="JQZV01000003">
    <property type="protein sequence ID" value="KGN93322.1"/>
    <property type="molecule type" value="Genomic_DNA"/>
</dbReference>
<evidence type="ECO:0000256" key="7">
    <source>
        <dbReference type="HAMAP-Rule" id="MF_00218"/>
    </source>
</evidence>
<comment type="subcellular location">
    <subcellularLocation>
        <location evidence="7">Cytoplasm</location>
    </subcellularLocation>
</comment>
<evidence type="ECO:0000256" key="1">
    <source>
        <dbReference type="ARBA" id="ARBA00004804"/>
    </source>
</evidence>
<dbReference type="PANTHER" id="PTHR21091:SF169">
    <property type="entry name" value="UROPORPHYRINOGEN DECARBOXYLASE"/>
    <property type="match status" value="1"/>
</dbReference>
<feature type="binding site" evidence="7">
    <location>
        <position position="155"/>
    </location>
    <ligand>
        <name>substrate</name>
    </ligand>
</feature>
<dbReference type="Pfam" id="PF01208">
    <property type="entry name" value="URO-D"/>
    <property type="match status" value="1"/>
</dbReference>
<dbReference type="PROSITE" id="PS00906">
    <property type="entry name" value="UROD_1"/>
    <property type="match status" value="1"/>
</dbReference>
<evidence type="ECO:0000256" key="2">
    <source>
        <dbReference type="ARBA" id="ARBA00009935"/>
    </source>
</evidence>
<feature type="binding site" evidence="7">
    <location>
        <position position="328"/>
    </location>
    <ligand>
        <name>substrate</name>
    </ligand>
</feature>
<evidence type="ECO:0000256" key="3">
    <source>
        <dbReference type="ARBA" id="ARBA00012288"/>
    </source>
</evidence>
<dbReference type="SUPFAM" id="SSF51726">
    <property type="entry name" value="UROD/MetE-like"/>
    <property type="match status" value="1"/>
</dbReference>
<dbReference type="Proteomes" id="UP000030101">
    <property type="component" value="Unassembled WGS sequence"/>
</dbReference>
<feature type="binding site" evidence="7">
    <location>
        <begin position="26"/>
        <end position="30"/>
    </location>
    <ligand>
        <name>substrate</name>
    </ligand>
</feature>
<dbReference type="PANTHER" id="PTHR21091">
    <property type="entry name" value="METHYLTETRAHYDROFOLATE:HOMOCYSTEINE METHYLTRANSFERASE RELATED"/>
    <property type="match status" value="1"/>
</dbReference>
<keyword evidence="6 7" id="KW-0627">Porphyrin biosynthesis</keyword>
<dbReference type="PROSITE" id="PS00907">
    <property type="entry name" value="UROD_2"/>
    <property type="match status" value="1"/>
</dbReference>
<feature type="domain" description="Uroporphyrinogen decarboxylase (URO-D)" evidence="11">
    <location>
        <begin position="143"/>
        <end position="159"/>
    </location>
</feature>
<evidence type="ECO:0000256" key="9">
    <source>
        <dbReference type="RuleBase" id="RU004169"/>
    </source>
</evidence>
<dbReference type="EC" id="4.1.1.37" evidence="3 7"/>
<evidence type="ECO:0000256" key="5">
    <source>
        <dbReference type="ARBA" id="ARBA00023239"/>
    </source>
</evidence>
<keyword evidence="4 7" id="KW-0210">Decarboxylase</keyword>
<dbReference type="InterPro" id="IPR038071">
    <property type="entry name" value="UROD/MetE-like_sf"/>
</dbReference>
<dbReference type="CDD" id="cd00717">
    <property type="entry name" value="URO-D"/>
    <property type="match status" value="1"/>
</dbReference>
<evidence type="ECO:0000259" key="10">
    <source>
        <dbReference type="PROSITE" id="PS00906"/>
    </source>
</evidence>
<organism evidence="12 13">
    <name type="scientific">Porphyromonas canoris</name>
    <dbReference type="NCBI Taxonomy" id="36875"/>
    <lineage>
        <taxon>Bacteria</taxon>
        <taxon>Pseudomonadati</taxon>
        <taxon>Bacteroidota</taxon>
        <taxon>Bacteroidia</taxon>
        <taxon>Bacteroidales</taxon>
        <taxon>Porphyromonadaceae</taxon>
        <taxon>Porphyromonas</taxon>
    </lineage>
</organism>
<evidence type="ECO:0000313" key="12">
    <source>
        <dbReference type="EMBL" id="KGN93322.1"/>
    </source>
</evidence>
<comment type="catalytic activity">
    <reaction evidence="7 8">
        <text>uroporphyrinogen III + 4 H(+) = coproporphyrinogen III + 4 CO2</text>
        <dbReference type="Rhea" id="RHEA:19865"/>
        <dbReference type="ChEBI" id="CHEBI:15378"/>
        <dbReference type="ChEBI" id="CHEBI:16526"/>
        <dbReference type="ChEBI" id="CHEBI:57308"/>
        <dbReference type="ChEBI" id="CHEBI:57309"/>
        <dbReference type="EC" id="4.1.1.37"/>
    </reaction>
</comment>
<name>A0ABR4XMK9_9PORP</name>
<protein>
    <recommendedName>
        <fullName evidence="3 7">Uroporphyrinogen decarboxylase</fullName>
        <shortName evidence="7">UPD</shortName>
        <shortName evidence="7">URO-D</shortName>
        <ecNumber evidence="3 7">4.1.1.37</ecNumber>
    </recommendedName>
</protein>
<dbReference type="InterPro" id="IPR000257">
    <property type="entry name" value="Uroporphyrinogen_deCOase"/>
</dbReference>
<dbReference type="NCBIfam" id="TIGR01464">
    <property type="entry name" value="hemE"/>
    <property type="match status" value="1"/>
</dbReference>
<comment type="caution">
    <text evidence="12">The sequence shown here is derived from an EMBL/GenBank/DDBJ whole genome shotgun (WGS) entry which is preliminary data.</text>
</comment>
<evidence type="ECO:0000256" key="4">
    <source>
        <dbReference type="ARBA" id="ARBA00022793"/>
    </source>
</evidence>
<dbReference type="InterPro" id="IPR006361">
    <property type="entry name" value="Uroporphyrinogen_deCO2ase_HemE"/>
</dbReference>
<dbReference type="Gene3D" id="3.20.20.210">
    <property type="match status" value="1"/>
</dbReference>
<evidence type="ECO:0000259" key="11">
    <source>
        <dbReference type="PROSITE" id="PS00907"/>
    </source>
</evidence>
<keyword evidence="5 7" id="KW-0456">Lyase</keyword>
<comment type="pathway">
    <text evidence="1 7 8">Porphyrin-containing compound metabolism; protoporphyrin-IX biosynthesis; coproporphyrinogen-III from 5-aminolevulinate: step 4/4.</text>
</comment>
<dbReference type="RefSeq" id="WP_036788713.1">
    <property type="nucleotide sequence ID" value="NZ_JQZV01000003.1"/>
</dbReference>
<proteinExistence type="inferred from homology"/>
<comment type="similarity">
    <text evidence="2 7 9">Belongs to the uroporphyrinogen decarboxylase family.</text>
</comment>
<feature type="binding site" evidence="7">
    <location>
        <position position="210"/>
    </location>
    <ligand>
        <name>substrate</name>
    </ligand>
</feature>
<reference evidence="12 13" key="1">
    <citation type="submission" date="2014-08" db="EMBL/GenBank/DDBJ databases">
        <title>Porphyromonas canoris strain:OH2762 Genome sequencing.</title>
        <authorList>
            <person name="Wallis C."/>
            <person name="Deusch O."/>
            <person name="O'Flynn C."/>
            <person name="Davis I."/>
            <person name="Jospin G."/>
            <person name="Darling A.E."/>
            <person name="Coil D.A."/>
            <person name="Alexiev A."/>
            <person name="Horsfall A."/>
            <person name="Kirkwood N."/>
            <person name="Harris S."/>
            <person name="Eisen J.A."/>
        </authorList>
    </citation>
    <scope>NUCLEOTIDE SEQUENCE [LARGE SCALE GENOMIC DNA]</scope>
    <source>
        <strain evidence="13">COT-108 OH2762</strain>
    </source>
</reference>
<evidence type="ECO:0000256" key="8">
    <source>
        <dbReference type="RuleBase" id="RU000554"/>
    </source>
</evidence>
<comment type="function">
    <text evidence="7">Catalyzes the decarboxylation of four acetate groups of uroporphyrinogen-III to yield coproporphyrinogen-III.</text>
</comment>
<feature type="binding site" evidence="7">
    <location>
        <position position="76"/>
    </location>
    <ligand>
        <name>substrate</name>
    </ligand>
</feature>
<feature type="site" description="Transition state stabilizer" evidence="7">
    <location>
        <position position="76"/>
    </location>
</feature>
<gene>
    <name evidence="7" type="primary">hemE</name>
    <name evidence="12" type="ORF">HQ43_01365</name>
</gene>
<sequence length="356" mass="39944">MKAHNNTLIDAIQGCPITHTPIWMMRQAGRYLPEYMKIREEVGSFMGMCTRPDIAAEITLQPLRRFPLDAVIIFSDILTVPDAMGLGLYFEENQGPLFKHPIRTERDIKQLEFDSPLSMEKLSYVMEAIKETKKRLEGAVPLIGFCGSPFTLACYMIEGSGSKRFIQTRRMMYSRPDLLHRLLSVLSQALISYLVGQVRAGANVVQIFDTWGGILSTPSFKTFSLAYTQEVMEGVRKALGESAPPIICFTKDAPLAWYKLYKESGASVIGVDWRHELSSVAEALPRMPLQGNSDPFLLLGDPEAIRARAREILDQVPADTPHIFNLGHGIDRETPVEHVAALVDEVRRYSSGKKQQ</sequence>
<evidence type="ECO:0000256" key="6">
    <source>
        <dbReference type="ARBA" id="ARBA00023244"/>
    </source>
</evidence>
<evidence type="ECO:0000313" key="13">
    <source>
        <dbReference type="Proteomes" id="UP000030101"/>
    </source>
</evidence>
<feature type="domain" description="Uroporphyrinogen decarboxylase (URO-D)" evidence="10">
    <location>
        <begin position="21"/>
        <end position="30"/>
    </location>
</feature>
<comment type="caution">
    <text evidence="7">Lacks conserved residue(s) required for the propagation of feature annotation.</text>
</comment>
<keyword evidence="7" id="KW-0963">Cytoplasm</keyword>
<comment type="subunit">
    <text evidence="7">Homodimer.</text>
</comment>
<keyword evidence="13" id="KW-1185">Reference proteome</keyword>
<dbReference type="HAMAP" id="MF_00218">
    <property type="entry name" value="URO_D"/>
    <property type="match status" value="1"/>
</dbReference>
<accession>A0ABR4XMK9</accession>